<dbReference type="Gene3D" id="1.25.40.10">
    <property type="entry name" value="Tetratricopeptide repeat domain"/>
    <property type="match status" value="2"/>
</dbReference>
<proteinExistence type="predicted"/>
<protein>
    <recommendedName>
        <fullName evidence="4">Bacterial transcriptional activator domain-containing protein</fullName>
    </recommendedName>
</protein>
<dbReference type="AlphaFoldDB" id="A0A2T3LFJ7"/>
<dbReference type="EMBL" id="PYOC01000001">
    <property type="protein sequence ID" value="PSV50136.1"/>
    <property type="molecule type" value="Genomic_DNA"/>
</dbReference>
<feature type="signal peptide" evidence="1">
    <location>
        <begin position="1"/>
        <end position="20"/>
    </location>
</feature>
<evidence type="ECO:0000313" key="2">
    <source>
        <dbReference type="EMBL" id="PSV50136.1"/>
    </source>
</evidence>
<organism evidence="2 3">
    <name type="scientific">Photobacterium indicum</name>
    <dbReference type="NCBI Taxonomy" id="81447"/>
    <lineage>
        <taxon>Bacteria</taxon>
        <taxon>Pseudomonadati</taxon>
        <taxon>Pseudomonadota</taxon>
        <taxon>Gammaproteobacteria</taxon>
        <taxon>Vibrionales</taxon>
        <taxon>Vibrionaceae</taxon>
        <taxon>Photobacterium</taxon>
    </lineage>
</organism>
<evidence type="ECO:0000256" key="1">
    <source>
        <dbReference type="SAM" id="SignalP"/>
    </source>
</evidence>
<name>A0A2T3LFJ7_9GAMM</name>
<keyword evidence="1" id="KW-0732">Signal</keyword>
<evidence type="ECO:0008006" key="4">
    <source>
        <dbReference type="Google" id="ProtNLM"/>
    </source>
</evidence>
<dbReference type="InterPro" id="IPR011990">
    <property type="entry name" value="TPR-like_helical_dom_sf"/>
</dbReference>
<keyword evidence="3" id="KW-1185">Reference proteome</keyword>
<sequence length="388" mass="44293">MKKVVIALTLMLCMQVNASAEELSQFTAGKVQRAHNLQQEEKLNEAIAVLADLNPSRSYDKAFVNRMLGIFYWQKGNTNKAIQNLTLAVNSNLLVDEQAWVTQRMLADILLSEEAFKAALPHYYALTHAIPEFQKADELWLRIAQTHYQIEQWPKVLTALKRHGVFSKKAEIQPLTIKLGAQLQLKKWKASIPTLNALILLEPNKTVWWQQLAGIQLRIGCSNDALDTLALAKHQGVALRQQDLKTLAQLYAQRGIPERAAQIINELENAYSDAKLLSDQAMYWQVAKEWDKAIAVWSKAAQLNAKYRWELAQLLLQEGHYHKALTELERVKRKDKQADVELAKVRAYYKLENFDKAIIHAKQANNITPSSASKSWVKYLSQIRNMQS</sequence>
<feature type="chain" id="PRO_5015760054" description="Bacterial transcriptional activator domain-containing protein" evidence="1">
    <location>
        <begin position="21"/>
        <end position="388"/>
    </location>
</feature>
<accession>A0A2T3LFJ7</accession>
<evidence type="ECO:0000313" key="3">
    <source>
        <dbReference type="Proteomes" id="UP000241803"/>
    </source>
</evidence>
<dbReference type="RefSeq" id="WP_107252710.1">
    <property type="nucleotide sequence ID" value="NZ_PYOC01000001.1"/>
</dbReference>
<dbReference type="Proteomes" id="UP000241803">
    <property type="component" value="Unassembled WGS sequence"/>
</dbReference>
<gene>
    <name evidence="2" type="ORF">C9J47_04605</name>
</gene>
<dbReference type="SUPFAM" id="SSF48452">
    <property type="entry name" value="TPR-like"/>
    <property type="match status" value="2"/>
</dbReference>
<reference evidence="2 3" key="1">
    <citation type="submission" date="2018-03" db="EMBL/GenBank/DDBJ databases">
        <title>Whole genome sequencing of Histamine producing bacteria.</title>
        <authorList>
            <person name="Butler K."/>
        </authorList>
    </citation>
    <scope>NUCLEOTIDE SEQUENCE [LARGE SCALE GENOMIC DNA]</scope>
    <source>
        <strain evidence="2 3">ATCC 19614</strain>
    </source>
</reference>
<comment type="caution">
    <text evidence="2">The sequence shown here is derived from an EMBL/GenBank/DDBJ whole genome shotgun (WGS) entry which is preliminary data.</text>
</comment>